<name>A0ABD2PJW4_9PLAT</name>
<evidence type="ECO:0000313" key="2">
    <source>
        <dbReference type="Proteomes" id="UP001626550"/>
    </source>
</evidence>
<evidence type="ECO:0000313" key="1">
    <source>
        <dbReference type="EMBL" id="KAL3307740.1"/>
    </source>
</evidence>
<keyword evidence="2" id="KW-1185">Reference proteome</keyword>
<accession>A0ABD2PJW4</accession>
<dbReference type="Proteomes" id="UP001626550">
    <property type="component" value="Unassembled WGS sequence"/>
</dbReference>
<organism evidence="1 2">
    <name type="scientific">Cichlidogyrus casuarinus</name>
    <dbReference type="NCBI Taxonomy" id="1844966"/>
    <lineage>
        <taxon>Eukaryota</taxon>
        <taxon>Metazoa</taxon>
        <taxon>Spiralia</taxon>
        <taxon>Lophotrochozoa</taxon>
        <taxon>Platyhelminthes</taxon>
        <taxon>Monogenea</taxon>
        <taxon>Monopisthocotylea</taxon>
        <taxon>Dactylogyridea</taxon>
        <taxon>Ancyrocephalidae</taxon>
        <taxon>Cichlidogyrus</taxon>
    </lineage>
</organism>
<dbReference type="PANTHER" id="PTHR44394:SF1">
    <property type="entry name" value="BETA-ALANINE-ACTIVATING ENZYME"/>
    <property type="match status" value="1"/>
</dbReference>
<dbReference type="SUPFAM" id="SSF50998">
    <property type="entry name" value="Quinoprotein alcohol dehydrogenase-like"/>
    <property type="match status" value="1"/>
</dbReference>
<dbReference type="InterPro" id="IPR052091">
    <property type="entry name" value="Beta-ala_Activ/Resist"/>
</dbReference>
<sequence>MHAWKRESDYGPVFADPVLDSEENRLIVSHVSGKIIALETSKGEVQWELDFGININFFFEPMRIDSTLLLQPSNQGTLFILNLVEGRIVQSIQLGESSSRLLTPSVFSHDSTAFVQVADTCAGLHVLQMENNTIKKCCKVSFLAGDSFSKPALVGTAAGKVKTVLGSRDDCVYCIEYDCTKFNNKND</sequence>
<reference evidence="1 2" key="1">
    <citation type="submission" date="2024-11" db="EMBL/GenBank/DDBJ databases">
        <title>Adaptive evolution of stress response genes in parasites aligns with host niche diversity.</title>
        <authorList>
            <person name="Hahn C."/>
            <person name="Resl P."/>
        </authorList>
    </citation>
    <scope>NUCLEOTIDE SEQUENCE [LARGE SCALE GENOMIC DNA]</scope>
    <source>
        <strain evidence="1">EGGRZ-B1_66</strain>
        <tissue evidence="1">Body</tissue>
    </source>
</reference>
<proteinExistence type="predicted"/>
<dbReference type="Gene3D" id="2.130.10.10">
    <property type="entry name" value="YVTN repeat-like/Quinoprotein amine dehydrogenase"/>
    <property type="match status" value="1"/>
</dbReference>
<dbReference type="AlphaFoldDB" id="A0ABD2PJW4"/>
<dbReference type="InterPro" id="IPR011047">
    <property type="entry name" value="Quinoprotein_ADH-like_sf"/>
</dbReference>
<comment type="caution">
    <text evidence="1">The sequence shown here is derived from an EMBL/GenBank/DDBJ whole genome shotgun (WGS) entry which is preliminary data.</text>
</comment>
<gene>
    <name evidence="1" type="ORF">Ciccas_013742</name>
</gene>
<dbReference type="PANTHER" id="PTHR44394">
    <property type="entry name" value="BETA-ALANINE-ACTIVATING ENZYME"/>
    <property type="match status" value="1"/>
</dbReference>
<dbReference type="InterPro" id="IPR015943">
    <property type="entry name" value="WD40/YVTN_repeat-like_dom_sf"/>
</dbReference>
<protein>
    <submittedName>
        <fullName evidence="1">Uncharacterized protein</fullName>
    </submittedName>
</protein>
<dbReference type="EMBL" id="JBJKFK010006613">
    <property type="protein sequence ID" value="KAL3307740.1"/>
    <property type="molecule type" value="Genomic_DNA"/>
</dbReference>